<accession>A0A7X3FE88</accession>
<keyword evidence="10" id="KW-0030">Aminoacyl-tRNA synthetase</keyword>
<feature type="binding site" evidence="16">
    <location>
        <begin position="350"/>
        <end position="353"/>
    </location>
    <ligand>
        <name>ATP</name>
        <dbReference type="ChEBI" id="CHEBI:30616"/>
    </ligand>
</feature>
<dbReference type="Gene3D" id="1.10.287.40">
    <property type="entry name" value="Serine-tRNA synthetase, tRNA binding domain"/>
    <property type="match status" value="1"/>
</dbReference>
<evidence type="ECO:0000256" key="6">
    <source>
        <dbReference type="ARBA" id="ARBA00022598"/>
    </source>
</evidence>
<evidence type="ECO:0000256" key="14">
    <source>
        <dbReference type="NCBIfam" id="TIGR00414"/>
    </source>
</evidence>
<dbReference type="OrthoDB" id="9804647at2"/>
<dbReference type="InterPro" id="IPR006195">
    <property type="entry name" value="aa-tRNA-synth_II"/>
</dbReference>
<dbReference type="PIRSF" id="PIRSF001529">
    <property type="entry name" value="Ser-tRNA-synth_IIa"/>
    <property type="match status" value="1"/>
</dbReference>
<dbReference type="Proteomes" id="UP000490800">
    <property type="component" value="Unassembled WGS sequence"/>
</dbReference>
<reference evidence="19 20" key="1">
    <citation type="journal article" date="2019" name="Microorganisms">
        <title>Paenibacillus lutrae sp. nov., A Chitinolytic Species Isolated from A River Otter in Castril Natural Park, Granada, Spain.</title>
        <authorList>
            <person name="Rodriguez M."/>
            <person name="Reina J.C."/>
            <person name="Bejar V."/>
            <person name="Llamas I."/>
        </authorList>
    </citation>
    <scope>NUCLEOTIDE SEQUENCE [LARGE SCALE GENOMIC DNA]</scope>
    <source>
        <strain evidence="19 20">N10</strain>
    </source>
</reference>
<comment type="pathway">
    <text evidence="2">Aminoacyl-tRNA biosynthesis; selenocysteinyl-tRNA(Sec) biosynthesis; L-seryl-tRNA(Sec) from L-serine and tRNA(Sec): step 1/1.</text>
</comment>
<comment type="catalytic activity">
    <reaction evidence="12">
        <text>tRNA(Sec) + L-serine + ATP = L-seryl-tRNA(Sec) + AMP + diphosphate + H(+)</text>
        <dbReference type="Rhea" id="RHEA:42580"/>
        <dbReference type="Rhea" id="RHEA-COMP:9742"/>
        <dbReference type="Rhea" id="RHEA-COMP:10128"/>
        <dbReference type="ChEBI" id="CHEBI:15378"/>
        <dbReference type="ChEBI" id="CHEBI:30616"/>
        <dbReference type="ChEBI" id="CHEBI:33019"/>
        <dbReference type="ChEBI" id="CHEBI:33384"/>
        <dbReference type="ChEBI" id="CHEBI:78442"/>
        <dbReference type="ChEBI" id="CHEBI:78533"/>
        <dbReference type="ChEBI" id="CHEBI:456215"/>
        <dbReference type="EC" id="6.1.1.11"/>
    </reaction>
</comment>
<evidence type="ECO:0000313" key="20">
    <source>
        <dbReference type="Proteomes" id="UP000490800"/>
    </source>
</evidence>
<evidence type="ECO:0000256" key="5">
    <source>
        <dbReference type="ARBA" id="ARBA00022490"/>
    </source>
</evidence>
<dbReference type="GO" id="GO:0005737">
    <property type="term" value="C:cytoplasm"/>
    <property type="evidence" value="ECO:0007669"/>
    <property type="project" value="UniProtKB-SubCell"/>
</dbReference>
<name>A0A7X3FE88_9BACL</name>
<evidence type="ECO:0000256" key="16">
    <source>
        <dbReference type="PIRSR" id="PIRSR001529-2"/>
    </source>
</evidence>
<dbReference type="SUPFAM" id="SSF55681">
    <property type="entry name" value="Class II aaRS and biotin synthetases"/>
    <property type="match status" value="1"/>
</dbReference>
<dbReference type="Pfam" id="PF02403">
    <property type="entry name" value="Seryl_tRNA_N"/>
    <property type="match status" value="1"/>
</dbReference>
<dbReference type="InterPro" id="IPR010978">
    <property type="entry name" value="tRNA-bd_arm"/>
</dbReference>
<comment type="similarity">
    <text evidence="3">Belongs to the class-II aminoacyl-tRNA synthetase family. Type-1 seryl-tRNA synthetase subfamily.</text>
</comment>
<proteinExistence type="inferred from homology"/>
<dbReference type="InterPro" id="IPR045864">
    <property type="entry name" value="aa-tRNA-synth_II/BPL/LPL"/>
</dbReference>
<feature type="domain" description="Aminoacyl-transfer RNA synthetases class-II family profile" evidence="18">
    <location>
        <begin position="140"/>
        <end position="410"/>
    </location>
</feature>
<evidence type="ECO:0000259" key="18">
    <source>
        <dbReference type="PROSITE" id="PS50862"/>
    </source>
</evidence>
<evidence type="ECO:0000256" key="10">
    <source>
        <dbReference type="ARBA" id="ARBA00023146"/>
    </source>
</evidence>
<dbReference type="InterPro" id="IPR002314">
    <property type="entry name" value="aa-tRNA-synt_IIb"/>
</dbReference>
<evidence type="ECO:0000256" key="4">
    <source>
        <dbReference type="ARBA" id="ARBA00012840"/>
    </source>
</evidence>
<feature type="site" description="Important for serine binding" evidence="15">
    <location>
        <position position="385"/>
    </location>
</feature>
<gene>
    <name evidence="19" type="primary">serS</name>
    <name evidence="19" type="ORF">EDM21_00515</name>
</gene>
<dbReference type="InterPro" id="IPR042103">
    <property type="entry name" value="SerRS_1_N_sf"/>
</dbReference>
<dbReference type="SUPFAM" id="SSF46589">
    <property type="entry name" value="tRNA-binding arm"/>
    <property type="match status" value="1"/>
</dbReference>
<organism evidence="19 20">
    <name type="scientific">Paenibacillus lutrae</name>
    <dbReference type="NCBI Taxonomy" id="2078573"/>
    <lineage>
        <taxon>Bacteria</taxon>
        <taxon>Bacillati</taxon>
        <taxon>Bacillota</taxon>
        <taxon>Bacilli</taxon>
        <taxon>Bacillales</taxon>
        <taxon>Paenibacillaceae</taxon>
        <taxon>Paenibacillus</taxon>
    </lineage>
</organism>
<dbReference type="Pfam" id="PF00587">
    <property type="entry name" value="tRNA-synt_2b"/>
    <property type="match status" value="1"/>
</dbReference>
<evidence type="ECO:0000256" key="15">
    <source>
        <dbReference type="PIRSR" id="PIRSR001529-1"/>
    </source>
</evidence>
<dbReference type="InterPro" id="IPR002317">
    <property type="entry name" value="Ser-tRNA-ligase_type_1"/>
</dbReference>
<dbReference type="EMBL" id="RHLK01000001">
    <property type="protein sequence ID" value="MVO98037.1"/>
    <property type="molecule type" value="Genomic_DNA"/>
</dbReference>
<keyword evidence="20" id="KW-1185">Reference proteome</keyword>
<evidence type="ECO:0000313" key="19">
    <source>
        <dbReference type="EMBL" id="MVO98037.1"/>
    </source>
</evidence>
<dbReference type="GO" id="GO:0140096">
    <property type="term" value="F:catalytic activity, acting on a protein"/>
    <property type="evidence" value="ECO:0007669"/>
    <property type="project" value="UniProtKB-ARBA"/>
</dbReference>
<keyword evidence="7" id="KW-0547">Nucleotide-binding</keyword>
<feature type="binding site" evidence="15">
    <location>
        <position position="231"/>
    </location>
    <ligand>
        <name>L-serine</name>
        <dbReference type="ChEBI" id="CHEBI:33384"/>
    </ligand>
</feature>
<dbReference type="NCBIfam" id="TIGR00414">
    <property type="entry name" value="serS"/>
    <property type="match status" value="1"/>
</dbReference>
<keyword evidence="9" id="KW-0648">Protein biosynthesis</keyword>
<dbReference type="RefSeq" id="WP_157331875.1">
    <property type="nucleotide sequence ID" value="NZ_RHLK01000001.1"/>
</dbReference>
<feature type="binding site" evidence="16">
    <location>
        <begin position="277"/>
        <end position="280"/>
    </location>
    <ligand>
        <name>ATP</name>
        <dbReference type="ChEBI" id="CHEBI:30616"/>
    </ligand>
</feature>
<dbReference type="EC" id="6.1.1.11" evidence="4 14"/>
<comment type="subcellular location">
    <subcellularLocation>
        <location evidence="1">Cytoplasm</location>
    </subcellularLocation>
</comment>
<feature type="coiled-coil region" evidence="17">
    <location>
        <begin position="30"/>
        <end position="104"/>
    </location>
</feature>
<dbReference type="GO" id="GO:0006434">
    <property type="term" value="P:seryl-tRNA aminoacylation"/>
    <property type="evidence" value="ECO:0007669"/>
    <property type="project" value="UniProtKB-UniRule"/>
</dbReference>
<evidence type="ECO:0000256" key="9">
    <source>
        <dbReference type="ARBA" id="ARBA00022917"/>
    </source>
</evidence>
<keyword evidence="5" id="KW-0963">Cytoplasm</keyword>
<feature type="binding site" evidence="16">
    <location>
        <begin position="261"/>
        <end position="263"/>
    </location>
    <ligand>
        <name>ATP</name>
        <dbReference type="ChEBI" id="CHEBI:30616"/>
    </ligand>
</feature>
<keyword evidence="8 16" id="KW-0067">ATP-binding</keyword>
<keyword evidence="17" id="KW-0175">Coiled coil</keyword>
<feature type="binding site" evidence="15">
    <location>
        <position position="383"/>
    </location>
    <ligand>
        <name>L-serine</name>
        <dbReference type="ChEBI" id="CHEBI:33384"/>
    </ligand>
</feature>
<dbReference type="PROSITE" id="PS50862">
    <property type="entry name" value="AA_TRNA_LIGASE_II"/>
    <property type="match status" value="1"/>
</dbReference>
<sequence length="437" mass="49498">MLDMKWIRQNKNAVQKIADWKGITLSLDHLLAVDDRRKNLQQDAEQLRQERNTRSKAIGQLVAQSDSEGARQIKRHVREINEKLAKIDRELAEAQQELEQLMLLVPNAVSPDTPYGRSDADNVLLRQIGQPREADFPLQDHVELGKLHDLMDIPRGVKTAGSRNYYLKGAGVLLHRAVQQLALDLLVSKSYTLLEVPLMVRTDAMYHTAYFPLGQDQTYRLAGSDNWLAGTSEVPLIAYYSNEIIDLREPVKLAAASTCFRSEVGSAGKDVHGLYRVHQFAKVEQVVLCEADPALSDQLLQEITANAEELLQLLELPYQVMAVCTGDMSQKTYKQFDIETWMPSRQAYGETHSSSSLHDFQARRSNIRYRDESGKLRYCYTLNNTAVASPRILIPVLENHQQEDGSIRIPEALQPYMEGREFLVPPQLINGSAHPRD</sequence>
<evidence type="ECO:0000256" key="11">
    <source>
        <dbReference type="ARBA" id="ARBA00039158"/>
    </source>
</evidence>
<dbReference type="GO" id="GO:0016740">
    <property type="term" value="F:transferase activity"/>
    <property type="evidence" value="ECO:0007669"/>
    <property type="project" value="UniProtKB-ARBA"/>
</dbReference>
<evidence type="ECO:0000256" key="1">
    <source>
        <dbReference type="ARBA" id="ARBA00004496"/>
    </source>
</evidence>
<evidence type="ECO:0000256" key="8">
    <source>
        <dbReference type="ARBA" id="ARBA00022840"/>
    </source>
</evidence>
<dbReference type="AlphaFoldDB" id="A0A7X3FE88"/>
<evidence type="ECO:0000256" key="12">
    <source>
        <dbReference type="ARBA" id="ARBA00047929"/>
    </source>
</evidence>
<dbReference type="Gene3D" id="3.30.930.10">
    <property type="entry name" value="Bira Bifunctional Protein, Domain 2"/>
    <property type="match status" value="1"/>
</dbReference>
<feature type="binding site" evidence="15">
    <location>
        <position position="261"/>
    </location>
    <ligand>
        <name>L-serine</name>
        <dbReference type="ChEBI" id="CHEBI:33384"/>
    </ligand>
</feature>
<dbReference type="PANTHER" id="PTHR43697">
    <property type="entry name" value="SERYL-TRNA SYNTHETASE"/>
    <property type="match status" value="1"/>
</dbReference>
<evidence type="ECO:0000256" key="3">
    <source>
        <dbReference type="ARBA" id="ARBA00010728"/>
    </source>
</evidence>
<dbReference type="PANTHER" id="PTHR43697:SF1">
    <property type="entry name" value="SERINE--TRNA LIGASE"/>
    <property type="match status" value="1"/>
</dbReference>
<feature type="binding site" evidence="15">
    <location>
        <position position="284"/>
    </location>
    <ligand>
        <name>L-serine</name>
        <dbReference type="ChEBI" id="CHEBI:33384"/>
    </ligand>
</feature>
<comment type="caution">
    <text evidence="19">The sequence shown here is derived from an EMBL/GenBank/DDBJ whole genome shotgun (WGS) entry which is preliminary data.</text>
</comment>
<protein>
    <recommendedName>
        <fullName evidence="11 14">Serine--tRNA ligase</fullName>
        <ecNumber evidence="4 14">6.1.1.11</ecNumber>
    </recommendedName>
</protein>
<dbReference type="GO" id="GO:0005524">
    <property type="term" value="F:ATP binding"/>
    <property type="evidence" value="ECO:0007669"/>
    <property type="project" value="UniProtKB-KW"/>
</dbReference>
<keyword evidence="6 19" id="KW-0436">Ligase</keyword>
<dbReference type="GO" id="GO:0004828">
    <property type="term" value="F:serine-tRNA ligase activity"/>
    <property type="evidence" value="ECO:0007669"/>
    <property type="project" value="UniProtKB-UniRule"/>
</dbReference>
<dbReference type="PRINTS" id="PR00981">
    <property type="entry name" value="TRNASYNTHSER"/>
</dbReference>
<evidence type="ECO:0000256" key="17">
    <source>
        <dbReference type="SAM" id="Coils"/>
    </source>
</evidence>
<dbReference type="InterPro" id="IPR015866">
    <property type="entry name" value="Ser-tRNA-synth_1_N"/>
</dbReference>
<comment type="catalytic activity">
    <reaction evidence="13">
        <text>tRNA(Ser) + L-serine + ATP = L-seryl-tRNA(Ser) + AMP + diphosphate + H(+)</text>
        <dbReference type="Rhea" id="RHEA:12292"/>
        <dbReference type="Rhea" id="RHEA-COMP:9669"/>
        <dbReference type="Rhea" id="RHEA-COMP:9703"/>
        <dbReference type="ChEBI" id="CHEBI:15378"/>
        <dbReference type="ChEBI" id="CHEBI:30616"/>
        <dbReference type="ChEBI" id="CHEBI:33019"/>
        <dbReference type="ChEBI" id="CHEBI:33384"/>
        <dbReference type="ChEBI" id="CHEBI:78442"/>
        <dbReference type="ChEBI" id="CHEBI:78533"/>
        <dbReference type="ChEBI" id="CHEBI:456215"/>
        <dbReference type="EC" id="6.1.1.11"/>
    </reaction>
</comment>
<evidence type="ECO:0000256" key="7">
    <source>
        <dbReference type="ARBA" id="ARBA00022741"/>
    </source>
</evidence>
<evidence type="ECO:0000256" key="13">
    <source>
        <dbReference type="ARBA" id="ARBA00048823"/>
    </source>
</evidence>
<evidence type="ECO:0000256" key="2">
    <source>
        <dbReference type="ARBA" id="ARBA00005045"/>
    </source>
</evidence>